<dbReference type="GO" id="GO:0005737">
    <property type="term" value="C:cytoplasm"/>
    <property type="evidence" value="ECO:0007669"/>
    <property type="project" value="TreeGrafter"/>
</dbReference>
<feature type="domain" description="Serine/threonine specific protein phosphatases" evidence="9">
    <location>
        <begin position="46"/>
        <end position="332"/>
    </location>
</feature>
<comment type="cofactor">
    <cofactor evidence="1">
        <name>Mn(2+)</name>
        <dbReference type="ChEBI" id="CHEBI:29035"/>
    </cofactor>
</comment>
<evidence type="ECO:0000259" key="9">
    <source>
        <dbReference type="SMART" id="SM00156"/>
    </source>
</evidence>
<dbReference type="OrthoDB" id="6221920at2759"/>
<dbReference type="GO" id="GO:0046872">
    <property type="term" value="F:metal ion binding"/>
    <property type="evidence" value="ECO:0007669"/>
    <property type="project" value="UniProtKB-KW"/>
</dbReference>
<keyword evidence="6" id="KW-0464">Manganese</keyword>
<dbReference type="CTD" id="20326708"/>
<reference evidence="10 11" key="1">
    <citation type="submission" date="2013-11" db="EMBL/GenBank/DDBJ databases">
        <title>Opisthorchis viverrini - life in the bile duct.</title>
        <authorList>
            <person name="Young N.D."/>
            <person name="Nagarajan N."/>
            <person name="Lin S.J."/>
            <person name="Korhonen P.K."/>
            <person name="Jex A.R."/>
            <person name="Hall R.S."/>
            <person name="Safavi-Hemami H."/>
            <person name="Kaewkong W."/>
            <person name="Bertrand D."/>
            <person name="Gao S."/>
            <person name="Seet Q."/>
            <person name="Wongkham S."/>
            <person name="Teh B.T."/>
            <person name="Wongkham C."/>
            <person name="Intapan P.M."/>
            <person name="Maleewong W."/>
            <person name="Yang X."/>
            <person name="Hu M."/>
            <person name="Wang Z."/>
            <person name="Hofmann A."/>
            <person name="Sternberg P.W."/>
            <person name="Tan P."/>
            <person name="Wang J."/>
            <person name="Gasser R.B."/>
        </authorList>
    </citation>
    <scope>NUCLEOTIDE SEQUENCE [LARGE SCALE GENOMIC DNA]</scope>
</reference>
<evidence type="ECO:0000256" key="4">
    <source>
        <dbReference type="ARBA" id="ARBA00022801"/>
    </source>
</evidence>
<dbReference type="InterPro" id="IPR006186">
    <property type="entry name" value="Ser/Thr-sp_prot-phosphatase"/>
</dbReference>
<dbReference type="PRINTS" id="PR00114">
    <property type="entry name" value="STPHPHTASE"/>
</dbReference>
<proteinExistence type="predicted"/>
<dbReference type="GO" id="GO:0004722">
    <property type="term" value="F:protein serine/threonine phosphatase activity"/>
    <property type="evidence" value="ECO:0007669"/>
    <property type="project" value="UniProtKB-EC"/>
</dbReference>
<evidence type="ECO:0000256" key="3">
    <source>
        <dbReference type="ARBA" id="ARBA00022723"/>
    </source>
</evidence>
<accession>A0A075A627</accession>
<evidence type="ECO:0000256" key="7">
    <source>
        <dbReference type="ARBA" id="ARBA00047761"/>
    </source>
</evidence>
<evidence type="ECO:0000313" key="10">
    <source>
        <dbReference type="EMBL" id="KER33767.1"/>
    </source>
</evidence>
<evidence type="ECO:0000256" key="6">
    <source>
        <dbReference type="ARBA" id="ARBA00023211"/>
    </source>
</evidence>
<protein>
    <recommendedName>
        <fullName evidence="2">protein-serine/threonine phosphatase</fullName>
        <ecNumber evidence="2">3.1.3.16</ecNumber>
    </recommendedName>
</protein>
<dbReference type="EMBL" id="KL596622">
    <property type="protein sequence ID" value="KER33767.1"/>
    <property type="molecule type" value="Genomic_DNA"/>
</dbReference>
<evidence type="ECO:0000256" key="2">
    <source>
        <dbReference type="ARBA" id="ARBA00013081"/>
    </source>
</evidence>
<keyword evidence="3" id="KW-0479">Metal-binding</keyword>
<sequence>MDDPQVRLVSQLALTSAMRRRIFRAVERLAKRLTDRQLLKEQRSNLTEAEMCNMCYLLPDILMNEPICLELSLDEPIHVIGDIRGQYVHLIHLLDNLGHPPNRRFLFLGNYADSGEKSIETIALLFAYKVLYPNHVYLLRGRHEFASVGRIYGLFDHCLKRFTRRLWSDINTVFQFLPIAAILDDRVFCIHGGLSPVLEFLNVSNLTHLKNELRQSSGRPALLHQNSILTHLIWSDPDEETVNWEQNPGGMGYLFGPEVVTRFCDHLGLTQIIRSGEVVKNGFEFFKEPRLLTIFSAPDLEETYANAGAALQLTKLGKDTVRCKIKIMKPLIHLRCKQTTRPNVVFEELETNLGLRDRPALIELPVAATTEV</sequence>
<name>A0A075A627_OPIVI</name>
<feature type="non-terminal residue" evidence="10">
    <location>
        <position position="372"/>
    </location>
</feature>
<organism evidence="10 11">
    <name type="scientific">Opisthorchis viverrini</name>
    <name type="common">Southeast Asian liver fluke</name>
    <dbReference type="NCBI Taxonomy" id="6198"/>
    <lineage>
        <taxon>Eukaryota</taxon>
        <taxon>Metazoa</taxon>
        <taxon>Spiralia</taxon>
        <taxon>Lophotrochozoa</taxon>
        <taxon>Platyhelminthes</taxon>
        <taxon>Trematoda</taxon>
        <taxon>Digenea</taxon>
        <taxon>Opisthorchiida</taxon>
        <taxon>Opisthorchiata</taxon>
        <taxon>Opisthorchiidae</taxon>
        <taxon>Opisthorchis</taxon>
    </lineage>
</organism>
<keyword evidence="4" id="KW-0378">Hydrolase</keyword>
<gene>
    <name evidence="10" type="ORF">T265_12540</name>
</gene>
<dbReference type="GO" id="GO:0005634">
    <property type="term" value="C:nucleus"/>
    <property type="evidence" value="ECO:0007669"/>
    <property type="project" value="TreeGrafter"/>
</dbReference>
<dbReference type="SUPFAM" id="SSF56300">
    <property type="entry name" value="Metallo-dependent phosphatases"/>
    <property type="match status" value="1"/>
</dbReference>
<keyword evidence="5" id="KW-0904">Protein phosphatase</keyword>
<evidence type="ECO:0000256" key="8">
    <source>
        <dbReference type="ARBA" id="ARBA00048336"/>
    </source>
</evidence>
<dbReference type="Proteomes" id="UP000054324">
    <property type="component" value="Unassembled WGS sequence"/>
</dbReference>
<evidence type="ECO:0000256" key="1">
    <source>
        <dbReference type="ARBA" id="ARBA00001936"/>
    </source>
</evidence>
<comment type="catalytic activity">
    <reaction evidence="8">
        <text>O-phospho-L-threonyl-[protein] + H2O = L-threonyl-[protein] + phosphate</text>
        <dbReference type="Rhea" id="RHEA:47004"/>
        <dbReference type="Rhea" id="RHEA-COMP:11060"/>
        <dbReference type="Rhea" id="RHEA-COMP:11605"/>
        <dbReference type="ChEBI" id="CHEBI:15377"/>
        <dbReference type="ChEBI" id="CHEBI:30013"/>
        <dbReference type="ChEBI" id="CHEBI:43474"/>
        <dbReference type="ChEBI" id="CHEBI:61977"/>
        <dbReference type="EC" id="3.1.3.16"/>
    </reaction>
</comment>
<dbReference type="PANTHER" id="PTHR11668">
    <property type="entry name" value="SERINE/THREONINE PROTEIN PHOSPHATASE"/>
    <property type="match status" value="1"/>
</dbReference>
<dbReference type="PANTHER" id="PTHR11668:SF300">
    <property type="entry name" value="SERINE_THREONINE-PROTEIN PHOSPHATASE"/>
    <property type="match status" value="1"/>
</dbReference>
<dbReference type="Pfam" id="PF00149">
    <property type="entry name" value="Metallophos"/>
    <property type="match status" value="1"/>
</dbReference>
<dbReference type="GeneID" id="20326708"/>
<dbReference type="SMART" id="SM00156">
    <property type="entry name" value="PP2Ac"/>
    <property type="match status" value="1"/>
</dbReference>
<dbReference type="AlphaFoldDB" id="A0A075A627"/>
<evidence type="ECO:0000313" key="11">
    <source>
        <dbReference type="Proteomes" id="UP000054324"/>
    </source>
</evidence>
<evidence type="ECO:0000256" key="5">
    <source>
        <dbReference type="ARBA" id="ARBA00022912"/>
    </source>
</evidence>
<dbReference type="KEGG" id="ovi:T265_12540"/>
<dbReference type="InterPro" id="IPR029052">
    <property type="entry name" value="Metallo-depent_PP-like"/>
</dbReference>
<dbReference type="Gene3D" id="3.60.21.10">
    <property type="match status" value="1"/>
</dbReference>
<dbReference type="EC" id="3.1.3.16" evidence="2"/>
<comment type="catalytic activity">
    <reaction evidence="7">
        <text>O-phospho-L-seryl-[protein] + H2O = L-seryl-[protein] + phosphate</text>
        <dbReference type="Rhea" id="RHEA:20629"/>
        <dbReference type="Rhea" id="RHEA-COMP:9863"/>
        <dbReference type="Rhea" id="RHEA-COMP:11604"/>
        <dbReference type="ChEBI" id="CHEBI:15377"/>
        <dbReference type="ChEBI" id="CHEBI:29999"/>
        <dbReference type="ChEBI" id="CHEBI:43474"/>
        <dbReference type="ChEBI" id="CHEBI:83421"/>
        <dbReference type="EC" id="3.1.3.16"/>
    </reaction>
</comment>
<dbReference type="RefSeq" id="XP_009162528.1">
    <property type="nucleotide sequence ID" value="XM_009164264.1"/>
</dbReference>
<dbReference type="STRING" id="6198.A0A075A627"/>
<keyword evidence="11" id="KW-1185">Reference proteome</keyword>
<dbReference type="InterPro" id="IPR050341">
    <property type="entry name" value="PP1_catalytic_subunit"/>
</dbReference>
<dbReference type="InterPro" id="IPR004843">
    <property type="entry name" value="Calcineurin-like_PHP"/>
</dbReference>